<comment type="caution">
    <text evidence="2">The sequence shown here is derived from an EMBL/GenBank/DDBJ whole genome shotgun (WGS) entry which is preliminary data.</text>
</comment>
<dbReference type="RefSeq" id="WP_345701287.1">
    <property type="nucleotide sequence ID" value="NZ_BAABIS010000001.1"/>
</dbReference>
<sequence length="291" mass="29444">MITVTGATGNIGRTLVGLLAGAGEEVVAVSRRPHDGGGAQGGGARGDGAAGVRWVRADVGEAAGMGPALAGARALFLVLGGELNLGGESPDALVKAAGDAGVERIVLVSSQASETRPDAPSHARLREFEAAVRASGRAFTVLRPAGFASNAFAWAETVRTGRTAFAPFGDVALPVVDPADIAAVAAAALTEDGHAGRTYTLTGPVPISPREQVAAVAEALGEEVAFVELSRAEASAAMSRSMPEQVVTGTLDILGEPRPAELVVSPDTEAVLGRPASPFEAWVARNLPAFR</sequence>
<protein>
    <submittedName>
        <fullName evidence="2">NAD(P)H-binding protein</fullName>
    </submittedName>
</protein>
<dbReference type="InterPro" id="IPR051604">
    <property type="entry name" value="Ergot_Alk_Oxidoreductase"/>
</dbReference>
<dbReference type="PANTHER" id="PTHR43162:SF1">
    <property type="entry name" value="PRESTALK A DIFFERENTIATION PROTEIN A"/>
    <property type="match status" value="1"/>
</dbReference>
<dbReference type="InterPro" id="IPR016040">
    <property type="entry name" value="NAD(P)-bd_dom"/>
</dbReference>
<organism evidence="2 3">
    <name type="scientific">Kitasatospora terrestris</name>
    <dbReference type="NCBI Taxonomy" id="258051"/>
    <lineage>
        <taxon>Bacteria</taxon>
        <taxon>Bacillati</taxon>
        <taxon>Actinomycetota</taxon>
        <taxon>Actinomycetes</taxon>
        <taxon>Kitasatosporales</taxon>
        <taxon>Streptomycetaceae</taxon>
        <taxon>Kitasatospora</taxon>
    </lineage>
</organism>
<keyword evidence="3" id="KW-1185">Reference proteome</keyword>
<accession>A0ABP9EM32</accession>
<dbReference type="PANTHER" id="PTHR43162">
    <property type="match status" value="1"/>
</dbReference>
<reference evidence="3" key="1">
    <citation type="journal article" date="2019" name="Int. J. Syst. Evol. Microbiol.">
        <title>The Global Catalogue of Microorganisms (GCM) 10K type strain sequencing project: providing services to taxonomists for standard genome sequencing and annotation.</title>
        <authorList>
            <consortium name="The Broad Institute Genomics Platform"/>
            <consortium name="The Broad Institute Genome Sequencing Center for Infectious Disease"/>
            <person name="Wu L."/>
            <person name="Ma J."/>
        </authorList>
    </citation>
    <scope>NUCLEOTIDE SEQUENCE [LARGE SCALE GENOMIC DNA]</scope>
    <source>
        <strain evidence="3">JCM 13006</strain>
    </source>
</reference>
<dbReference type="EMBL" id="BAABIS010000001">
    <property type="protein sequence ID" value="GAA4882602.1"/>
    <property type="molecule type" value="Genomic_DNA"/>
</dbReference>
<dbReference type="Gene3D" id="3.40.50.720">
    <property type="entry name" value="NAD(P)-binding Rossmann-like Domain"/>
    <property type="match status" value="1"/>
</dbReference>
<dbReference type="SUPFAM" id="SSF51735">
    <property type="entry name" value="NAD(P)-binding Rossmann-fold domains"/>
    <property type="match status" value="1"/>
</dbReference>
<dbReference type="Gene3D" id="3.90.25.10">
    <property type="entry name" value="UDP-galactose 4-epimerase, domain 1"/>
    <property type="match status" value="1"/>
</dbReference>
<dbReference type="Proteomes" id="UP001501752">
    <property type="component" value="Unassembled WGS sequence"/>
</dbReference>
<gene>
    <name evidence="2" type="ORF">GCM10023235_73870</name>
</gene>
<dbReference type="InterPro" id="IPR036291">
    <property type="entry name" value="NAD(P)-bd_dom_sf"/>
</dbReference>
<feature type="domain" description="NAD(P)-binding" evidence="1">
    <location>
        <begin position="6"/>
        <end position="191"/>
    </location>
</feature>
<evidence type="ECO:0000313" key="2">
    <source>
        <dbReference type="EMBL" id="GAA4882602.1"/>
    </source>
</evidence>
<proteinExistence type="predicted"/>
<evidence type="ECO:0000259" key="1">
    <source>
        <dbReference type="Pfam" id="PF13460"/>
    </source>
</evidence>
<evidence type="ECO:0000313" key="3">
    <source>
        <dbReference type="Proteomes" id="UP001501752"/>
    </source>
</evidence>
<name>A0ABP9EM32_9ACTN</name>
<dbReference type="Pfam" id="PF13460">
    <property type="entry name" value="NAD_binding_10"/>
    <property type="match status" value="1"/>
</dbReference>